<comment type="caution">
    <text evidence="2">The sequence shown here is derived from an EMBL/GenBank/DDBJ whole genome shotgun (WGS) entry which is preliminary data.</text>
</comment>
<keyword evidence="3" id="KW-1185">Reference proteome</keyword>
<organism evidence="2 3">
    <name type="scientific">Yoonia sediminilitoris</name>
    <dbReference type="NCBI Taxonomy" id="1286148"/>
    <lineage>
        <taxon>Bacteria</taxon>
        <taxon>Pseudomonadati</taxon>
        <taxon>Pseudomonadota</taxon>
        <taxon>Alphaproteobacteria</taxon>
        <taxon>Rhodobacterales</taxon>
        <taxon>Paracoccaceae</taxon>
        <taxon>Yoonia</taxon>
    </lineage>
</organism>
<dbReference type="InterPro" id="IPR018964">
    <property type="entry name" value="Phage_phiJL001_Gp84_C"/>
</dbReference>
<feature type="domain" description="Bacteriophage phiJL001 Gp84 C-terminal" evidence="1">
    <location>
        <begin position="193"/>
        <end position="275"/>
    </location>
</feature>
<dbReference type="RefSeq" id="WP_108387006.1">
    <property type="nucleotide sequence ID" value="NZ_QBUD01000008.1"/>
</dbReference>
<evidence type="ECO:0000313" key="2">
    <source>
        <dbReference type="EMBL" id="PUB13123.1"/>
    </source>
</evidence>
<proteinExistence type="predicted"/>
<reference evidence="2 3" key="1">
    <citation type="submission" date="2018-04" db="EMBL/GenBank/DDBJ databases">
        <title>Genomic Encyclopedia of Archaeal and Bacterial Type Strains, Phase II (KMG-II): from individual species to whole genera.</title>
        <authorList>
            <person name="Goeker M."/>
        </authorList>
    </citation>
    <scope>NUCLEOTIDE SEQUENCE [LARGE SCALE GENOMIC DNA]</scope>
    <source>
        <strain evidence="2 3">DSM 29955</strain>
    </source>
</reference>
<sequence length="294" mass="31817">MSAQDLQAHLASGTTHVCTCWAVTRRDGVTIGFTDHDGPLQFDGMTFEASRGLSARALSSNSGLAVNNTEALGVLQSDAITERDIAAGRYDDAKVTIWQVQWDNPEAREVRFAGTIGEITRAAGGFQAELRGQTDALNLPQGRSYLKTCSAILGDVACGFDLSELGFHLEAAVHDQTAAQVIWLGGVTGFHDRWFEGGVCEVMSGAAQGLKGVVKLDQTIDNLRQITLWEPIREQIASGDMLRLTAGCDKRTQTCQQKFDNLLNFRGFPDIPGQDWLVSVPRSDDANTGGSLKR</sequence>
<dbReference type="Pfam" id="PF09931">
    <property type="entry name" value="Phage_phiJL001_Gp84_N"/>
    <property type="match status" value="1"/>
</dbReference>
<protein>
    <submittedName>
        <fullName evidence="2">Putative phage protein (TIGR02218 family)</fullName>
    </submittedName>
</protein>
<dbReference type="OrthoDB" id="1633386at2"/>
<dbReference type="AlphaFoldDB" id="A0A2T6KDP4"/>
<dbReference type="EMBL" id="QBUD01000008">
    <property type="protein sequence ID" value="PUB13123.1"/>
    <property type="molecule type" value="Genomic_DNA"/>
</dbReference>
<dbReference type="InterPro" id="IPR011928">
    <property type="entry name" value="Phage_phiJL001_Gp84"/>
</dbReference>
<evidence type="ECO:0000313" key="3">
    <source>
        <dbReference type="Proteomes" id="UP000244523"/>
    </source>
</evidence>
<name>A0A2T6KDP4_9RHOB</name>
<gene>
    <name evidence="2" type="ORF">C8N45_10843</name>
</gene>
<evidence type="ECO:0000259" key="1">
    <source>
        <dbReference type="Pfam" id="PF09356"/>
    </source>
</evidence>
<accession>A0A2T6KDP4</accession>
<dbReference type="NCBIfam" id="TIGR02218">
    <property type="entry name" value="phg_TIGR02218"/>
    <property type="match status" value="1"/>
</dbReference>
<dbReference type="Pfam" id="PF09356">
    <property type="entry name" value="Phage_BR0599"/>
    <property type="match status" value="1"/>
</dbReference>
<dbReference type="Proteomes" id="UP000244523">
    <property type="component" value="Unassembled WGS sequence"/>
</dbReference>